<name>A0A067MIA8_BOTB1</name>
<dbReference type="EMBL" id="KL198057">
    <property type="protein sequence ID" value="KDQ11627.1"/>
    <property type="molecule type" value="Genomic_DNA"/>
</dbReference>
<sequence>MSPQNSAVTAFIEAVTPLISSSLHSMPPPLQIISVGCGKCIQFSPLRFLTPPLAATIIAAKAFWLQPGDTQKPQIIAASQHYFQSGTAECVRVAILEAFNGALVQYHTPQSVAALEHVILKNKMADSSPGNVM</sequence>
<keyword evidence="2" id="KW-1185">Reference proteome</keyword>
<reference evidence="2" key="1">
    <citation type="journal article" date="2014" name="Proc. Natl. Acad. Sci. U.S.A.">
        <title>Extensive sampling of basidiomycete genomes demonstrates inadequacy of the white-rot/brown-rot paradigm for wood decay fungi.</title>
        <authorList>
            <person name="Riley R."/>
            <person name="Salamov A.A."/>
            <person name="Brown D.W."/>
            <person name="Nagy L.G."/>
            <person name="Floudas D."/>
            <person name="Held B.W."/>
            <person name="Levasseur A."/>
            <person name="Lombard V."/>
            <person name="Morin E."/>
            <person name="Otillar R."/>
            <person name="Lindquist E.A."/>
            <person name="Sun H."/>
            <person name="LaButti K.M."/>
            <person name="Schmutz J."/>
            <person name="Jabbour D."/>
            <person name="Luo H."/>
            <person name="Baker S.E."/>
            <person name="Pisabarro A.G."/>
            <person name="Walton J.D."/>
            <person name="Blanchette R.A."/>
            <person name="Henrissat B."/>
            <person name="Martin F."/>
            <person name="Cullen D."/>
            <person name="Hibbett D.S."/>
            <person name="Grigoriev I.V."/>
        </authorList>
    </citation>
    <scope>NUCLEOTIDE SEQUENCE [LARGE SCALE GENOMIC DNA]</scope>
    <source>
        <strain evidence="2">FD-172 SS1</strain>
    </source>
</reference>
<dbReference type="AlphaFoldDB" id="A0A067MIA8"/>
<dbReference type="InParanoid" id="A0A067MIA8"/>
<proteinExistence type="predicted"/>
<accession>A0A067MIA8</accession>
<evidence type="ECO:0000313" key="2">
    <source>
        <dbReference type="Proteomes" id="UP000027195"/>
    </source>
</evidence>
<protein>
    <submittedName>
        <fullName evidence="1">Uncharacterized protein</fullName>
    </submittedName>
</protein>
<organism evidence="1 2">
    <name type="scientific">Botryobasidium botryosum (strain FD-172 SS1)</name>
    <dbReference type="NCBI Taxonomy" id="930990"/>
    <lineage>
        <taxon>Eukaryota</taxon>
        <taxon>Fungi</taxon>
        <taxon>Dikarya</taxon>
        <taxon>Basidiomycota</taxon>
        <taxon>Agaricomycotina</taxon>
        <taxon>Agaricomycetes</taxon>
        <taxon>Cantharellales</taxon>
        <taxon>Botryobasidiaceae</taxon>
        <taxon>Botryobasidium</taxon>
    </lineage>
</organism>
<dbReference type="Proteomes" id="UP000027195">
    <property type="component" value="Unassembled WGS sequence"/>
</dbReference>
<dbReference type="HOGENOM" id="CLU_126089_0_0_1"/>
<evidence type="ECO:0000313" key="1">
    <source>
        <dbReference type="EMBL" id="KDQ11627.1"/>
    </source>
</evidence>
<gene>
    <name evidence="1" type="ORF">BOTBODRAFT_454114</name>
</gene>